<sequence>MSVTDNAVALLGETRLAIAEEHDGVHTVAAETADFMGDALERQARRFANRATDFRTWSQRYLRRVVGVDALAGLAAVMVAALVPRGLRPQELNEWLLLGAIGLVAWPFWVGASKGYRRKHVGVGSTEIAAVVRALAVVIVAAALPTAWFGTEGLLKSVAVAAPAAAFASTGARVAWRQHLRKSQRSGGNLRRVIMVGSPEAVQELCAAVERERTMGMRVAGVCVPAAELDRAREMGLPVAGDLDHVAAIASELDCHAVAVTGADAMRPTFVRSLAWSLESVDVDLLVHPGLVDVARPRMHIQTYSSTAMLHVEQPHFDGFTRRIKRAMDIAITSVGLLVIAPLLAIVALVIKLDDRGPIVFRQTRIGIDGKPFTMLKFRSMCVDAEQKLAALMAENEGAGPLFKIEHDPRITRVGRILRKYSIDELPQLFNVLSGSMSLVGPRPPLQSEVDEYAESVRRRLKVVPGLTGLWQVSGRSLLTWEESVRLDLKYVENWSIGLDLAIIFKTAYAVFAKRGAF</sequence>
<proteinExistence type="inferred from homology"/>
<dbReference type="EMBL" id="BMMZ01000003">
    <property type="protein sequence ID" value="GGL59336.1"/>
    <property type="molecule type" value="Genomic_DNA"/>
</dbReference>
<feature type="transmembrane region" description="Helical" evidence="7">
    <location>
        <begin position="65"/>
        <end position="83"/>
    </location>
</feature>
<dbReference type="Pfam" id="PF02397">
    <property type="entry name" value="Bac_transf"/>
    <property type="match status" value="1"/>
</dbReference>
<gene>
    <name evidence="9" type="ORF">GCM10011575_17360</name>
</gene>
<protein>
    <submittedName>
        <fullName evidence="9">Exopolysaccharide biosynthesis polyprenyl glycosylphosphotransferase</fullName>
    </submittedName>
</protein>
<organism evidence="9 10">
    <name type="scientific">Microlunatus endophyticus</name>
    <dbReference type="NCBI Taxonomy" id="1716077"/>
    <lineage>
        <taxon>Bacteria</taxon>
        <taxon>Bacillati</taxon>
        <taxon>Actinomycetota</taxon>
        <taxon>Actinomycetes</taxon>
        <taxon>Propionibacteriales</taxon>
        <taxon>Propionibacteriaceae</taxon>
        <taxon>Microlunatus</taxon>
    </lineage>
</organism>
<dbReference type="InterPro" id="IPR003362">
    <property type="entry name" value="Bact_transf"/>
</dbReference>
<evidence type="ECO:0000256" key="3">
    <source>
        <dbReference type="ARBA" id="ARBA00022679"/>
    </source>
</evidence>
<evidence type="ECO:0000313" key="9">
    <source>
        <dbReference type="EMBL" id="GGL59336.1"/>
    </source>
</evidence>
<dbReference type="PANTHER" id="PTHR30576:SF10">
    <property type="entry name" value="SLL5057 PROTEIN"/>
    <property type="match status" value="1"/>
</dbReference>
<dbReference type="RefSeq" id="WP_188894776.1">
    <property type="nucleotide sequence ID" value="NZ_BMMZ01000003.1"/>
</dbReference>
<comment type="similarity">
    <text evidence="2">Belongs to the bacterial sugar transferase family.</text>
</comment>
<feature type="transmembrane region" description="Helical" evidence="7">
    <location>
        <begin position="330"/>
        <end position="351"/>
    </location>
</feature>
<dbReference type="GO" id="GO:0016020">
    <property type="term" value="C:membrane"/>
    <property type="evidence" value="ECO:0007669"/>
    <property type="project" value="UniProtKB-SubCell"/>
</dbReference>
<feature type="domain" description="Bacterial sugar transferase" evidence="8">
    <location>
        <begin position="325"/>
        <end position="512"/>
    </location>
</feature>
<dbReference type="Proteomes" id="UP000613840">
    <property type="component" value="Unassembled WGS sequence"/>
</dbReference>
<evidence type="ECO:0000256" key="4">
    <source>
        <dbReference type="ARBA" id="ARBA00022692"/>
    </source>
</evidence>
<keyword evidence="3" id="KW-0808">Transferase</keyword>
<keyword evidence="10" id="KW-1185">Reference proteome</keyword>
<evidence type="ECO:0000313" key="10">
    <source>
        <dbReference type="Proteomes" id="UP000613840"/>
    </source>
</evidence>
<evidence type="ECO:0000256" key="1">
    <source>
        <dbReference type="ARBA" id="ARBA00004141"/>
    </source>
</evidence>
<comment type="caution">
    <text evidence="9">The sequence shown here is derived from an EMBL/GenBank/DDBJ whole genome shotgun (WGS) entry which is preliminary data.</text>
</comment>
<dbReference type="NCBIfam" id="TIGR03025">
    <property type="entry name" value="EPS_sugtrans"/>
    <property type="match status" value="1"/>
</dbReference>
<dbReference type="PANTHER" id="PTHR30576">
    <property type="entry name" value="COLANIC BIOSYNTHESIS UDP-GLUCOSE LIPID CARRIER TRANSFERASE"/>
    <property type="match status" value="1"/>
</dbReference>
<feature type="transmembrane region" description="Helical" evidence="7">
    <location>
        <begin position="154"/>
        <end position="176"/>
    </location>
</feature>
<feature type="transmembrane region" description="Helical" evidence="7">
    <location>
        <begin position="128"/>
        <end position="148"/>
    </location>
</feature>
<dbReference type="GO" id="GO:0016780">
    <property type="term" value="F:phosphotransferase activity, for other substituted phosphate groups"/>
    <property type="evidence" value="ECO:0007669"/>
    <property type="project" value="TreeGrafter"/>
</dbReference>
<reference evidence="9" key="1">
    <citation type="journal article" date="2014" name="Int. J. Syst. Evol. Microbiol.">
        <title>Complete genome sequence of Corynebacterium casei LMG S-19264T (=DSM 44701T), isolated from a smear-ripened cheese.</title>
        <authorList>
            <consortium name="US DOE Joint Genome Institute (JGI-PGF)"/>
            <person name="Walter F."/>
            <person name="Albersmeier A."/>
            <person name="Kalinowski J."/>
            <person name="Ruckert C."/>
        </authorList>
    </citation>
    <scope>NUCLEOTIDE SEQUENCE</scope>
    <source>
        <strain evidence="9">CGMCC 4.7306</strain>
    </source>
</reference>
<dbReference type="InterPro" id="IPR017475">
    <property type="entry name" value="EPS_sugar_tfrase"/>
</dbReference>
<feature type="transmembrane region" description="Helical" evidence="7">
    <location>
        <begin position="95"/>
        <end position="116"/>
    </location>
</feature>
<evidence type="ECO:0000259" key="8">
    <source>
        <dbReference type="Pfam" id="PF02397"/>
    </source>
</evidence>
<keyword evidence="4 7" id="KW-0812">Transmembrane</keyword>
<evidence type="ECO:0000256" key="5">
    <source>
        <dbReference type="ARBA" id="ARBA00022989"/>
    </source>
</evidence>
<dbReference type="AlphaFoldDB" id="A0A917W271"/>
<evidence type="ECO:0000256" key="2">
    <source>
        <dbReference type="ARBA" id="ARBA00006464"/>
    </source>
</evidence>
<keyword evidence="5 7" id="KW-1133">Transmembrane helix</keyword>
<reference evidence="9" key="2">
    <citation type="submission" date="2020-09" db="EMBL/GenBank/DDBJ databases">
        <authorList>
            <person name="Sun Q."/>
            <person name="Zhou Y."/>
        </authorList>
    </citation>
    <scope>NUCLEOTIDE SEQUENCE</scope>
    <source>
        <strain evidence="9">CGMCC 4.7306</strain>
    </source>
</reference>
<comment type="subcellular location">
    <subcellularLocation>
        <location evidence="1">Membrane</location>
        <topology evidence="1">Multi-pass membrane protein</topology>
    </subcellularLocation>
</comment>
<accession>A0A917W271</accession>
<keyword evidence="6 7" id="KW-0472">Membrane</keyword>
<evidence type="ECO:0000256" key="6">
    <source>
        <dbReference type="ARBA" id="ARBA00023136"/>
    </source>
</evidence>
<evidence type="ECO:0000256" key="7">
    <source>
        <dbReference type="SAM" id="Phobius"/>
    </source>
</evidence>
<name>A0A917W271_9ACTN</name>